<dbReference type="InterPro" id="IPR050300">
    <property type="entry name" value="GDXG_lipolytic_enzyme"/>
</dbReference>
<dbReference type="PANTHER" id="PTHR48081">
    <property type="entry name" value="AB HYDROLASE SUPERFAMILY PROTEIN C4A8.06C"/>
    <property type="match status" value="1"/>
</dbReference>
<dbReference type="AlphaFoldDB" id="A0A0B1ZLG4"/>
<dbReference type="STRING" id="1348853.LK12_15860"/>
<dbReference type="GO" id="GO:0016787">
    <property type="term" value="F:hydrolase activity"/>
    <property type="evidence" value="ECO:0007669"/>
    <property type="project" value="UniProtKB-KW"/>
</dbReference>
<protein>
    <recommendedName>
        <fullName evidence="2">Alpha/beta hydrolase fold-3 domain-containing protein</fullName>
    </recommendedName>
</protein>
<organism evidence="3 4">
    <name type="scientific">Novosphingobium malaysiense</name>
    <dbReference type="NCBI Taxonomy" id="1348853"/>
    <lineage>
        <taxon>Bacteria</taxon>
        <taxon>Pseudomonadati</taxon>
        <taxon>Pseudomonadota</taxon>
        <taxon>Alphaproteobacteria</taxon>
        <taxon>Sphingomonadales</taxon>
        <taxon>Sphingomonadaceae</taxon>
        <taxon>Novosphingobium</taxon>
    </lineage>
</organism>
<dbReference type="EMBL" id="JTDI01000005">
    <property type="protein sequence ID" value="KHK90154.1"/>
    <property type="molecule type" value="Genomic_DNA"/>
</dbReference>
<dbReference type="Pfam" id="PF07859">
    <property type="entry name" value="Abhydrolase_3"/>
    <property type="match status" value="1"/>
</dbReference>
<evidence type="ECO:0000259" key="2">
    <source>
        <dbReference type="Pfam" id="PF07859"/>
    </source>
</evidence>
<proteinExistence type="predicted"/>
<evidence type="ECO:0000313" key="3">
    <source>
        <dbReference type="EMBL" id="KHK90154.1"/>
    </source>
</evidence>
<dbReference type="Proteomes" id="UP000031057">
    <property type="component" value="Unassembled WGS sequence"/>
</dbReference>
<dbReference type="RefSeq" id="WP_039286222.1">
    <property type="nucleotide sequence ID" value="NZ_JTDI01000005.1"/>
</dbReference>
<name>A0A0B1ZLG4_9SPHN</name>
<accession>A0A0B1ZLG4</accession>
<dbReference type="Gene3D" id="3.40.50.1820">
    <property type="entry name" value="alpha/beta hydrolase"/>
    <property type="match status" value="1"/>
</dbReference>
<dbReference type="InterPro" id="IPR029058">
    <property type="entry name" value="AB_hydrolase_fold"/>
</dbReference>
<reference evidence="3 4" key="1">
    <citation type="submission" date="2014-10" db="EMBL/GenBank/DDBJ databases">
        <title>Genome sequence of Novosphingobium malaysiense MUSC 273(T).</title>
        <authorList>
            <person name="Lee L.-H."/>
        </authorList>
    </citation>
    <scope>NUCLEOTIDE SEQUENCE [LARGE SCALE GENOMIC DNA]</scope>
    <source>
        <strain evidence="3 4">MUSC 273</strain>
    </source>
</reference>
<dbReference type="PANTHER" id="PTHR48081:SF8">
    <property type="entry name" value="ALPHA_BETA HYDROLASE FOLD-3 DOMAIN-CONTAINING PROTEIN-RELATED"/>
    <property type="match status" value="1"/>
</dbReference>
<gene>
    <name evidence="3" type="ORF">LK12_15860</name>
</gene>
<comment type="caution">
    <text evidence="3">The sequence shown here is derived from an EMBL/GenBank/DDBJ whole genome shotgun (WGS) entry which is preliminary data.</text>
</comment>
<feature type="domain" description="Alpha/beta hydrolase fold-3" evidence="2">
    <location>
        <begin position="81"/>
        <end position="281"/>
    </location>
</feature>
<dbReference type="SUPFAM" id="SSF53474">
    <property type="entry name" value="alpha/beta-Hydrolases"/>
    <property type="match status" value="1"/>
</dbReference>
<dbReference type="InterPro" id="IPR013094">
    <property type="entry name" value="AB_hydrolase_3"/>
</dbReference>
<keyword evidence="1" id="KW-0378">Hydrolase</keyword>
<evidence type="ECO:0000256" key="1">
    <source>
        <dbReference type="ARBA" id="ARBA00022801"/>
    </source>
</evidence>
<evidence type="ECO:0000313" key="4">
    <source>
        <dbReference type="Proteomes" id="UP000031057"/>
    </source>
</evidence>
<sequence>MEPHPYYQAILDAYAAAGRPAYHESTPEEARAMLRATMAAAPAPTGLPEMESVVDCQIDGPNGAIALRIYTPVERRAGVCVYFHAGGWVIGDLDFSDATCRRLSAAAGCVLVSVDYRLAPEHPYPQPLDDAFTALEWAAAQYPGRIVVAGESAGGNLAAACAIRAKALGGPAIAGQWMAYPVTDHACDTASHQDLGERNLLLSTPDMKWFWNHYCPPGIDRAVPELSPLRVSDPSGLPSAMIVVAQLDPLRDEGLAYAARLAAAGVAVTTRCDPGVVHGYLGAAAAIPAAAQAVSESGRWIRARLDGEGLN</sequence>
<keyword evidence="4" id="KW-1185">Reference proteome</keyword>